<organism evidence="1 2">
    <name type="scientific">Haematobacter massiliensis</name>
    <dbReference type="NCBI Taxonomy" id="195105"/>
    <lineage>
        <taxon>Bacteria</taxon>
        <taxon>Pseudomonadati</taxon>
        <taxon>Pseudomonadota</taxon>
        <taxon>Alphaproteobacteria</taxon>
        <taxon>Rhodobacterales</taxon>
        <taxon>Paracoccaceae</taxon>
        <taxon>Haematobacter</taxon>
    </lineage>
</organism>
<protein>
    <submittedName>
        <fullName evidence="1">Uncharacterized protein</fullName>
    </submittedName>
</protein>
<proteinExistence type="predicted"/>
<evidence type="ECO:0000313" key="1">
    <source>
        <dbReference type="EMBL" id="KFI30599.1"/>
    </source>
</evidence>
<name>A0A086Y8J9_9RHOB</name>
<dbReference type="STRING" id="195105.CN97_13735"/>
<dbReference type="Proteomes" id="UP000028826">
    <property type="component" value="Unassembled WGS sequence"/>
</dbReference>
<sequence>MAVAALLHAPDVAAPQAEERDVQLTAALNRLRLLSLRCRAARRIDVFSACALLAMDRVEAAQAFAEALLRALPQATGKPLNFLFPGARERSFDESWLLRLVEAVRHGDGDSTTFLIASQVRKPYRRQIAYLAKGLAEGLDTI</sequence>
<keyword evidence="2" id="KW-1185">Reference proteome</keyword>
<dbReference type="OrthoDB" id="7854136at2"/>
<dbReference type="EMBL" id="JGYG01000003">
    <property type="protein sequence ID" value="KFI30599.1"/>
    <property type="molecule type" value="Genomic_DNA"/>
</dbReference>
<dbReference type="RefSeq" id="WP_051911045.1">
    <property type="nucleotide sequence ID" value="NZ_CAMIFG010000087.1"/>
</dbReference>
<comment type="caution">
    <text evidence="1">The sequence shown here is derived from an EMBL/GenBank/DDBJ whole genome shotgun (WGS) entry which is preliminary data.</text>
</comment>
<dbReference type="eggNOG" id="ENOG50336MH">
    <property type="taxonomic scope" value="Bacteria"/>
</dbReference>
<reference evidence="1 2" key="1">
    <citation type="submission" date="2014-03" db="EMBL/GenBank/DDBJ databases">
        <title>Genome of Haematobacter massiliensis CCUG 47968.</title>
        <authorList>
            <person name="Wang D."/>
            <person name="Wang G."/>
        </authorList>
    </citation>
    <scope>NUCLEOTIDE SEQUENCE [LARGE SCALE GENOMIC DNA]</scope>
    <source>
        <strain evidence="1 2">CCUG 47968</strain>
    </source>
</reference>
<accession>A0A086Y8J9</accession>
<evidence type="ECO:0000313" key="2">
    <source>
        <dbReference type="Proteomes" id="UP000028826"/>
    </source>
</evidence>
<dbReference type="AlphaFoldDB" id="A0A086Y8J9"/>
<gene>
    <name evidence="1" type="ORF">CN97_13735</name>
</gene>